<reference evidence="2 3" key="1">
    <citation type="submission" date="2017-06" db="EMBL/GenBank/DDBJ databases">
        <title>Ensifer strains isolated from leguminous trees and herbs display diverse denitrification phenotypes with some acting as strong N2O sinks.</title>
        <authorList>
            <person name="Woliy K."/>
            <person name="Mania D."/>
            <person name="Bakken L.R."/>
            <person name="Frostegard A."/>
        </authorList>
    </citation>
    <scope>NUCLEOTIDE SEQUENCE [LARGE SCALE GENOMIC DNA]</scope>
    <source>
        <strain evidence="2 3">AC50a</strain>
    </source>
</reference>
<comment type="caution">
    <text evidence="2">The sequence shown here is derived from an EMBL/GenBank/DDBJ whole genome shotgun (WGS) entry which is preliminary data.</text>
</comment>
<evidence type="ECO:0000313" key="3">
    <source>
        <dbReference type="Proteomes" id="UP000231987"/>
    </source>
</evidence>
<evidence type="ECO:0000256" key="1">
    <source>
        <dbReference type="SAM" id="MobiDB-lite"/>
    </source>
</evidence>
<sequence>MNFRVAEGPRAPVPQGREYPGALSHFPPSSRNRIALSVLAQKGRVNPLIGPRSLSELNHSLDAFSIALSPGDVQWLRDGDPGQSSAA</sequence>
<protein>
    <submittedName>
        <fullName evidence="2">Uncharacterized protein</fullName>
    </submittedName>
</protein>
<feature type="region of interest" description="Disordered" evidence="1">
    <location>
        <begin position="1"/>
        <end position="26"/>
    </location>
</feature>
<name>A0A2J0YW33_RHIML</name>
<dbReference type="Proteomes" id="UP000231987">
    <property type="component" value="Unassembled WGS sequence"/>
</dbReference>
<evidence type="ECO:0000313" key="2">
    <source>
        <dbReference type="EMBL" id="PJR11996.1"/>
    </source>
</evidence>
<dbReference type="EMBL" id="NJGD01000017">
    <property type="protein sequence ID" value="PJR11996.1"/>
    <property type="molecule type" value="Genomic_DNA"/>
</dbReference>
<accession>A0A2J0YW33</accession>
<proteinExistence type="predicted"/>
<gene>
    <name evidence="2" type="ORF">CEJ86_26585</name>
</gene>
<organism evidence="2 3">
    <name type="scientific">Rhizobium meliloti</name>
    <name type="common">Ensifer meliloti</name>
    <name type="synonym">Sinorhizobium meliloti</name>
    <dbReference type="NCBI Taxonomy" id="382"/>
    <lineage>
        <taxon>Bacteria</taxon>
        <taxon>Pseudomonadati</taxon>
        <taxon>Pseudomonadota</taxon>
        <taxon>Alphaproteobacteria</taxon>
        <taxon>Hyphomicrobiales</taxon>
        <taxon>Rhizobiaceae</taxon>
        <taxon>Sinorhizobium/Ensifer group</taxon>
        <taxon>Sinorhizobium</taxon>
    </lineage>
</organism>
<dbReference type="AlphaFoldDB" id="A0A2J0YW33"/>